<keyword evidence="2" id="KW-1185">Reference proteome</keyword>
<dbReference type="EMBL" id="CM037011">
    <property type="protein sequence ID" value="KAH7692889.1"/>
    <property type="molecule type" value="Genomic_DNA"/>
</dbReference>
<evidence type="ECO:0000313" key="2">
    <source>
        <dbReference type="Proteomes" id="UP000827976"/>
    </source>
</evidence>
<accession>A0ACB7WWI2</accession>
<sequence length="411" mass="44303">MANGAPSSAASSSSSSSGLPPPPPPPKILLAKPPSAPRLARDDDSSAGASRSRNPYPSSLNFLSADSWDLLPDRVLPFLTENTDFTVVGVIGPPGVGKSTIMNELYGFETSSPGMPLPFVVQCDESKAMGRHCTMGMELRVSAERLILIDSQPVFSPSVLVDMMKPDGLSTIPVLNGESLPADLAHELIGIQLGVFLASVCNVLLVVSEGIHDYSMWKLMLTVDLLKHGLPDPSLLTSGHFQGCSSGLDKENKADVQGGTEDFLAALVFIHTKLQVEGLSPPNTSLLRNALAQYFKSSSFVMSDNGSSSERQTDSSGPHVAKAGKDFKGPDLFFLPLKLPEDSQKIQFESYSSMLGKLRDQLLSMHGRPFAKNIAERDWLRSSAKIWDLVKKSPAIADYCKILQKSGLFRK</sequence>
<dbReference type="Proteomes" id="UP000827976">
    <property type="component" value="Chromosome 1"/>
</dbReference>
<evidence type="ECO:0000313" key="1">
    <source>
        <dbReference type="EMBL" id="KAH7692889.1"/>
    </source>
</evidence>
<proteinExistence type="predicted"/>
<organism evidence="1 2">
    <name type="scientific">Dioscorea alata</name>
    <name type="common">Purple yam</name>
    <dbReference type="NCBI Taxonomy" id="55571"/>
    <lineage>
        <taxon>Eukaryota</taxon>
        <taxon>Viridiplantae</taxon>
        <taxon>Streptophyta</taxon>
        <taxon>Embryophyta</taxon>
        <taxon>Tracheophyta</taxon>
        <taxon>Spermatophyta</taxon>
        <taxon>Magnoliopsida</taxon>
        <taxon>Liliopsida</taxon>
        <taxon>Dioscoreales</taxon>
        <taxon>Dioscoreaceae</taxon>
        <taxon>Dioscorea</taxon>
    </lineage>
</organism>
<protein>
    <submittedName>
        <fullName evidence="1">Protein SMG9 protein</fullName>
    </submittedName>
</protein>
<name>A0ACB7WWI2_DIOAL</name>
<reference evidence="2" key="1">
    <citation type="journal article" date="2022" name="Nat. Commun.">
        <title>Chromosome evolution and the genetic basis of agronomically important traits in greater yam.</title>
        <authorList>
            <person name="Bredeson J.V."/>
            <person name="Lyons J.B."/>
            <person name="Oniyinde I.O."/>
            <person name="Okereke N.R."/>
            <person name="Kolade O."/>
            <person name="Nnabue I."/>
            <person name="Nwadili C.O."/>
            <person name="Hribova E."/>
            <person name="Parker M."/>
            <person name="Nwogha J."/>
            <person name="Shu S."/>
            <person name="Carlson J."/>
            <person name="Kariba R."/>
            <person name="Muthemba S."/>
            <person name="Knop K."/>
            <person name="Barton G.J."/>
            <person name="Sherwood A.V."/>
            <person name="Lopez-Montes A."/>
            <person name="Asiedu R."/>
            <person name="Jamnadass R."/>
            <person name="Muchugi A."/>
            <person name="Goodstein D."/>
            <person name="Egesi C.N."/>
            <person name="Featherston J."/>
            <person name="Asfaw A."/>
            <person name="Simpson G.G."/>
            <person name="Dolezel J."/>
            <person name="Hendre P.S."/>
            <person name="Van Deynze A."/>
            <person name="Kumar P.L."/>
            <person name="Obidiegwu J.E."/>
            <person name="Bhattacharjee R."/>
            <person name="Rokhsar D.S."/>
        </authorList>
    </citation>
    <scope>NUCLEOTIDE SEQUENCE [LARGE SCALE GENOMIC DNA]</scope>
    <source>
        <strain evidence="2">cv. TDa95/00328</strain>
    </source>
</reference>
<gene>
    <name evidence="1" type="ORF">IHE45_01G095400</name>
</gene>
<comment type="caution">
    <text evidence="1">The sequence shown here is derived from an EMBL/GenBank/DDBJ whole genome shotgun (WGS) entry which is preliminary data.</text>
</comment>